<organism evidence="2 3">
    <name type="scientific">Cruoricaptor ignavus</name>
    <dbReference type="NCBI Taxonomy" id="1118202"/>
    <lineage>
        <taxon>Bacteria</taxon>
        <taxon>Pseudomonadati</taxon>
        <taxon>Bacteroidota</taxon>
        <taxon>Flavobacteriia</taxon>
        <taxon>Flavobacteriales</taxon>
        <taxon>Weeksellaceae</taxon>
        <taxon>Cruoricaptor</taxon>
    </lineage>
</organism>
<dbReference type="Gene3D" id="1.10.10.60">
    <property type="entry name" value="Homeodomain-like"/>
    <property type="match status" value="1"/>
</dbReference>
<dbReference type="InterPro" id="IPR046532">
    <property type="entry name" value="DUF6597"/>
</dbReference>
<dbReference type="OrthoDB" id="323290at2"/>
<protein>
    <submittedName>
        <fullName evidence="2">Helix-turn-helix domain-containing protein</fullName>
    </submittedName>
</protein>
<dbReference type="STRING" id="1118202.SAMN05443429_10194"/>
<evidence type="ECO:0000313" key="3">
    <source>
        <dbReference type="Proteomes" id="UP000184335"/>
    </source>
</evidence>
<dbReference type="Pfam" id="PF20240">
    <property type="entry name" value="DUF6597"/>
    <property type="match status" value="1"/>
</dbReference>
<dbReference type="Pfam" id="PF12833">
    <property type="entry name" value="HTH_18"/>
    <property type="match status" value="1"/>
</dbReference>
<gene>
    <name evidence="2" type="ORF">SAMN05443429_10194</name>
</gene>
<dbReference type="InterPro" id="IPR018060">
    <property type="entry name" value="HTH_AraC"/>
</dbReference>
<evidence type="ECO:0000259" key="1">
    <source>
        <dbReference type="PROSITE" id="PS01124"/>
    </source>
</evidence>
<evidence type="ECO:0000313" key="2">
    <source>
        <dbReference type="EMBL" id="SHI30188.1"/>
    </source>
</evidence>
<feature type="domain" description="HTH araC/xylS-type" evidence="1">
    <location>
        <begin position="193"/>
        <end position="268"/>
    </location>
</feature>
<keyword evidence="3" id="KW-1185">Reference proteome</keyword>
<dbReference type="EMBL" id="FQYI01000001">
    <property type="protein sequence ID" value="SHI30188.1"/>
    <property type="molecule type" value="Genomic_DNA"/>
</dbReference>
<accession>A0A1M6A176</accession>
<reference evidence="2 3" key="1">
    <citation type="submission" date="2016-11" db="EMBL/GenBank/DDBJ databases">
        <authorList>
            <person name="Jaros S."/>
            <person name="Januszkiewicz K."/>
            <person name="Wedrychowicz H."/>
        </authorList>
    </citation>
    <scope>NUCLEOTIDE SEQUENCE [LARGE SCALE GENOMIC DNA]</scope>
    <source>
        <strain evidence="2 3">DSM 25479</strain>
    </source>
</reference>
<sequence length="268" mass="31518">MNTFSVIRNFYAPQQPVSGSNDAVVYEEYPPARHLQHAVFCYWELYSEKPLAEDYVYRVVADGCTDVYFNRINPAESYTMGFCRRFVQFNLGRKFRYFGIRFLPSFFSQMFRINARQLHNSEVELRHILPDFATFISNIPPELHSDKVINSLDDFLKKKLQNIDFVEDQRFYNALAMILKSGGNIKIGDIDTGLSERQLRRYFEYYIGASPKIFSQVVRLQTILRQQLSSSGLQRRNIFFDESYHDQAHFIKEFKTFYGITPGEAFSK</sequence>
<name>A0A1M6A176_9FLAO</name>
<dbReference type="RefSeq" id="WP_073177283.1">
    <property type="nucleotide sequence ID" value="NZ_FQYI01000001.1"/>
</dbReference>
<dbReference type="GO" id="GO:0003700">
    <property type="term" value="F:DNA-binding transcription factor activity"/>
    <property type="evidence" value="ECO:0007669"/>
    <property type="project" value="InterPro"/>
</dbReference>
<dbReference type="PROSITE" id="PS01124">
    <property type="entry name" value="HTH_ARAC_FAMILY_2"/>
    <property type="match status" value="1"/>
</dbReference>
<dbReference type="GO" id="GO:0043565">
    <property type="term" value="F:sequence-specific DNA binding"/>
    <property type="evidence" value="ECO:0007669"/>
    <property type="project" value="InterPro"/>
</dbReference>
<dbReference type="Proteomes" id="UP000184335">
    <property type="component" value="Unassembled WGS sequence"/>
</dbReference>
<dbReference type="AlphaFoldDB" id="A0A1M6A176"/>
<proteinExistence type="predicted"/>
<dbReference type="SMART" id="SM00342">
    <property type="entry name" value="HTH_ARAC"/>
    <property type="match status" value="1"/>
</dbReference>